<accession>A0A4Q0YM53</accession>
<keyword evidence="2" id="KW-0812">Transmembrane</keyword>
<evidence type="ECO:0000256" key="2">
    <source>
        <dbReference type="SAM" id="Phobius"/>
    </source>
</evidence>
<reference evidence="3 4" key="1">
    <citation type="submission" date="2017-10" db="EMBL/GenBank/DDBJ databases">
        <title>Nyctiphanis sp. nov., isolated from the stomach of the euphausiid Nyctiphanes simplex (Hansen, 1911) in the Gulf of California.</title>
        <authorList>
            <person name="Gomez-Gil B."/>
            <person name="Aguilar-Mendez M."/>
            <person name="Lopez-Cortes A."/>
            <person name="Gomez-Gutierrez J."/>
            <person name="Roque A."/>
            <person name="Lang E."/>
            <person name="Gonzalez-Castillo A."/>
        </authorList>
    </citation>
    <scope>NUCLEOTIDE SEQUENCE [LARGE SCALE GENOMIC DNA]</scope>
    <source>
        <strain evidence="3 4">CAIM 600</strain>
    </source>
</reference>
<comment type="caution">
    <text evidence="3">The sequence shown here is derived from an EMBL/GenBank/DDBJ whole genome shotgun (WGS) entry which is preliminary data.</text>
</comment>
<sequence>MLTVSTDHPIADELKSNLRYYGLKKSSQLFDALGNAGLPPQSEQHSDNGVWTSTGDEIRGPNISVGETSVLRLTNIAKGTMSLQVSVGASLDTISILKNGEPISENPVSGEEATPSSLRLKLSEASNSITFLFSREDNNSPTGNSATIKQISFIAEQSSGSSGGGANNVFSLIFILFVAVMLRAVRRRA</sequence>
<feature type="region of interest" description="Disordered" evidence="1">
    <location>
        <begin position="34"/>
        <end position="59"/>
    </location>
</feature>
<proteinExistence type="predicted"/>
<evidence type="ECO:0000256" key="1">
    <source>
        <dbReference type="SAM" id="MobiDB-lite"/>
    </source>
</evidence>
<evidence type="ECO:0000313" key="3">
    <source>
        <dbReference type="EMBL" id="RXJ71796.1"/>
    </source>
</evidence>
<keyword evidence="2" id="KW-1133">Transmembrane helix</keyword>
<feature type="transmembrane region" description="Helical" evidence="2">
    <location>
        <begin position="165"/>
        <end position="185"/>
    </location>
</feature>
<feature type="compositionally biased region" description="Polar residues" evidence="1">
    <location>
        <begin position="41"/>
        <end position="55"/>
    </location>
</feature>
<evidence type="ECO:0000313" key="4">
    <source>
        <dbReference type="Proteomes" id="UP000290287"/>
    </source>
</evidence>
<dbReference type="EMBL" id="PEIB01000032">
    <property type="protein sequence ID" value="RXJ71796.1"/>
    <property type="molecule type" value="Genomic_DNA"/>
</dbReference>
<dbReference type="Proteomes" id="UP000290287">
    <property type="component" value="Unassembled WGS sequence"/>
</dbReference>
<dbReference type="AlphaFoldDB" id="A0A4Q0YM53"/>
<keyword evidence="4" id="KW-1185">Reference proteome</keyword>
<protein>
    <submittedName>
        <fullName evidence="3">Uncharacterized protein</fullName>
    </submittedName>
</protein>
<name>A0A4Q0YM53_9GAMM</name>
<keyword evidence="2" id="KW-0472">Membrane</keyword>
<gene>
    <name evidence="3" type="ORF">CS022_19725</name>
</gene>
<organism evidence="3 4">
    <name type="scientific">Veronia nyctiphanis</name>
    <dbReference type="NCBI Taxonomy" id="1278244"/>
    <lineage>
        <taxon>Bacteria</taxon>
        <taxon>Pseudomonadati</taxon>
        <taxon>Pseudomonadota</taxon>
        <taxon>Gammaproteobacteria</taxon>
        <taxon>Vibrionales</taxon>
        <taxon>Vibrionaceae</taxon>
        <taxon>Veronia</taxon>
    </lineage>
</organism>